<dbReference type="InterPro" id="IPR022669">
    <property type="entry name" value="Ribosomal_uL2_C"/>
</dbReference>
<evidence type="ECO:0000256" key="3">
    <source>
        <dbReference type="ARBA" id="ARBA00023274"/>
    </source>
</evidence>
<dbReference type="SUPFAM" id="SSF50249">
    <property type="entry name" value="Nucleic acid-binding proteins"/>
    <property type="match status" value="1"/>
</dbReference>
<dbReference type="InterPro" id="IPR002171">
    <property type="entry name" value="Ribosomal_uL2"/>
</dbReference>
<dbReference type="InterPro" id="IPR008991">
    <property type="entry name" value="Translation_prot_SH3-like_sf"/>
</dbReference>
<evidence type="ECO:0000256" key="2">
    <source>
        <dbReference type="ARBA" id="ARBA00022980"/>
    </source>
</evidence>
<evidence type="ECO:0000256" key="1">
    <source>
        <dbReference type="ARBA" id="ARBA00005636"/>
    </source>
</evidence>
<evidence type="ECO:0000313" key="8">
    <source>
        <dbReference type="Proteomes" id="UP001209878"/>
    </source>
</evidence>
<feature type="chain" id="PRO_5042231727" description="Ribosomal protein L2" evidence="4">
    <location>
        <begin position="28"/>
        <end position="301"/>
    </location>
</feature>
<feature type="signal peptide" evidence="4">
    <location>
        <begin position="1"/>
        <end position="27"/>
    </location>
</feature>
<evidence type="ECO:0000259" key="5">
    <source>
        <dbReference type="SMART" id="SM01382"/>
    </source>
</evidence>
<dbReference type="InterPro" id="IPR014722">
    <property type="entry name" value="Rib_uL2_dom2"/>
</dbReference>
<sequence length="301" mass="34076">MSWPSINYVGNIITWLMCTLFRCLLHTSPVCLRVLDSRKQPRWVLPSKKNNRWEVRKKFAELYDYTVRPLPFPKTGGRGPNGRIWFHRRGGGHKRRFRMIDWVRGGPTQGPPLLEKIDKIMYDPNRSARIALVAAGENKRYIIATQNMKAGDIIKSSQVLSKTAVRAAEGDSYPLGSLPVGTLVNCVEFYPGAGGLMARAAGETALLVRKVNDRCVVRMPSKREVSLDQTCVATVGRVSNVDHNKRVIGKAGRNRWLGIRPKSGRWHRKDGRFGRKIKPVKKLLVYTKPPPPKPDVYRLTV</sequence>
<dbReference type="SUPFAM" id="SSF50104">
    <property type="entry name" value="Translation proteins SH3-like domain"/>
    <property type="match status" value="1"/>
</dbReference>
<dbReference type="Gene3D" id="2.30.30.30">
    <property type="match status" value="1"/>
</dbReference>
<dbReference type="GO" id="GO:0005762">
    <property type="term" value="C:mitochondrial large ribosomal subunit"/>
    <property type="evidence" value="ECO:0007669"/>
    <property type="project" value="TreeGrafter"/>
</dbReference>
<dbReference type="EMBL" id="JAODUO010001145">
    <property type="protein sequence ID" value="KAK2170611.1"/>
    <property type="molecule type" value="Genomic_DNA"/>
</dbReference>
<evidence type="ECO:0008006" key="9">
    <source>
        <dbReference type="Google" id="ProtNLM"/>
    </source>
</evidence>
<keyword evidence="3" id="KW-0687">Ribonucleoprotein</keyword>
<reference evidence="7" key="1">
    <citation type="journal article" date="2023" name="Mol. Biol. Evol.">
        <title>Third-Generation Sequencing Reveals the Adaptive Role of the Epigenome in Three Deep-Sea Polychaetes.</title>
        <authorList>
            <person name="Perez M."/>
            <person name="Aroh O."/>
            <person name="Sun Y."/>
            <person name="Lan Y."/>
            <person name="Juniper S.K."/>
            <person name="Young C.R."/>
            <person name="Angers B."/>
            <person name="Qian P.Y."/>
        </authorList>
    </citation>
    <scope>NUCLEOTIDE SEQUENCE</scope>
    <source>
        <strain evidence="7">R07B-5</strain>
    </source>
</reference>
<organism evidence="7 8">
    <name type="scientific">Ridgeia piscesae</name>
    <name type="common">Tubeworm</name>
    <dbReference type="NCBI Taxonomy" id="27915"/>
    <lineage>
        <taxon>Eukaryota</taxon>
        <taxon>Metazoa</taxon>
        <taxon>Spiralia</taxon>
        <taxon>Lophotrochozoa</taxon>
        <taxon>Annelida</taxon>
        <taxon>Polychaeta</taxon>
        <taxon>Sedentaria</taxon>
        <taxon>Canalipalpata</taxon>
        <taxon>Sabellida</taxon>
        <taxon>Siboglinidae</taxon>
        <taxon>Ridgeia</taxon>
    </lineage>
</organism>
<dbReference type="GO" id="GO:0003735">
    <property type="term" value="F:structural constituent of ribosome"/>
    <property type="evidence" value="ECO:0007669"/>
    <property type="project" value="InterPro"/>
</dbReference>
<dbReference type="Pfam" id="PF03947">
    <property type="entry name" value="Ribosomal_L2_C"/>
    <property type="match status" value="1"/>
</dbReference>
<dbReference type="SMART" id="SM01383">
    <property type="entry name" value="Ribosomal_L2"/>
    <property type="match status" value="1"/>
</dbReference>
<comment type="caution">
    <text evidence="7">The sequence shown here is derived from an EMBL/GenBank/DDBJ whole genome shotgun (WGS) entry which is preliminary data.</text>
</comment>
<dbReference type="PANTHER" id="PTHR13691:SF73">
    <property type="entry name" value="LARGE RIBOSOMAL SUBUNIT PROTEIN UL2M"/>
    <property type="match status" value="1"/>
</dbReference>
<evidence type="ECO:0000313" key="7">
    <source>
        <dbReference type="EMBL" id="KAK2170611.1"/>
    </source>
</evidence>
<protein>
    <recommendedName>
        <fullName evidence="9">Ribosomal protein L2</fullName>
    </recommendedName>
</protein>
<dbReference type="Gene3D" id="2.40.50.140">
    <property type="entry name" value="Nucleic acid-binding proteins"/>
    <property type="match status" value="1"/>
</dbReference>
<feature type="domain" description="Large ribosomal subunit protein uL2 C-terminal" evidence="5">
    <location>
        <begin position="167"/>
        <end position="286"/>
    </location>
</feature>
<dbReference type="SMART" id="SM01382">
    <property type="entry name" value="Ribosomal_L2_C"/>
    <property type="match status" value="1"/>
</dbReference>
<dbReference type="InterPro" id="IPR012340">
    <property type="entry name" value="NA-bd_OB-fold"/>
</dbReference>
<name>A0AAD9KFY2_RIDPI</name>
<evidence type="ECO:0000259" key="6">
    <source>
        <dbReference type="SMART" id="SM01383"/>
    </source>
</evidence>
<keyword evidence="2" id="KW-0689">Ribosomal protein</keyword>
<dbReference type="PANTHER" id="PTHR13691">
    <property type="entry name" value="RIBOSOMAL PROTEIN L2"/>
    <property type="match status" value="1"/>
</dbReference>
<gene>
    <name evidence="7" type="ORF">NP493_1147g00035</name>
</gene>
<dbReference type="GO" id="GO:0032543">
    <property type="term" value="P:mitochondrial translation"/>
    <property type="evidence" value="ECO:0007669"/>
    <property type="project" value="TreeGrafter"/>
</dbReference>
<dbReference type="GO" id="GO:0003723">
    <property type="term" value="F:RNA binding"/>
    <property type="evidence" value="ECO:0007669"/>
    <property type="project" value="TreeGrafter"/>
</dbReference>
<dbReference type="Proteomes" id="UP001209878">
    <property type="component" value="Unassembled WGS sequence"/>
</dbReference>
<dbReference type="AlphaFoldDB" id="A0AAD9KFY2"/>
<dbReference type="Pfam" id="PF00181">
    <property type="entry name" value="Ribosomal_L2_N"/>
    <property type="match status" value="1"/>
</dbReference>
<accession>A0AAD9KFY2</accession>
<dbReference type="InterPro" id="IPR022666">
    <property type="entry name" value="Ribosomal_uL2_RNA-bd_dom"/>
</dbReference>
<keyword evidence="4" id="KW-0732">Signal</keyword>
<comment type="similarity">
    <text evidence="1">Belongs to the universal ribosomal protein uL2 family.</text>
</comment>
<keyword evidence="8" id="KW-1185">Reference proteome</keyword>
<feature type="domain" description="Large ribosomal subunit protein uL2 RNA-binding" evidence="6">
    <location>
        <begin position="77"/>
        <end position="156"/>
    </location>
</feature>
<evidence type="ECO:0000256" key="4">
    <source>
        <dbReference type="SAM" id="SignalP"/>
    </source>
</evidence>
<proteinExistence type="inferred from homology"/>